<comment type="caution">
    <text evidence="2">The sequence shown here is derived from an EMBL/GenBank/DDBJ whole genome shotgun (WGS) entry which is preliminary data.</text>
</comment>
<keyword evidence="3" id="KW-1185">Reference proteome</keyword>
<proteinExistence type="predicted"/>
<evidence type="ECO:0000313" key="3">
    <source>
        <dbReference type="Proteomes" id="UP000557566"/>
    </source>
</evidence>
<sequence length="111" mass="12453">MTWGLRGALREEIVVSSHVRYHEPTNSFVSLQSPGLMDPACWDDVKAAIRDDQNEGQQRLSRAERAEKRELSKHEGIKAGEILAQSDEAEKGFQDWLAKRLRAPRGASPPS</sequence>
<protein>
    <submittedName>
        <fullName evidence="2">Uncharacterized protein</fullName>
    </submittedName>
</protein>
<name>A0A8H4V7L1_9HYPO</name>
<organism evidence="2 3">
    <name type="scientific">Ophiocordyceps sinensis</name>
    <dbReference type="NCBI Taxonomy" id="72228"/>
    <lineage>
        <taxon>Eukaryota</taxon>
        <taxon>Fungi</taxon>
        <taxon>Dikarya</taxon>
        <taxon>Ascomycota</taxon>
        <taxon>Pezizomycotina</taxon>
        <taxon>Sordariomycetes</taxon>
        <taxon>Hypocreomycetidae</taxon>
        <taxon>Hypocreales</taxon>
        <taxon>Ophiocordycipitaceae</taxon>
        <taxon>Ophiocordyceps</taxon>
    </lineage>
</organism>
<evidence type="ECO:0000313" key="2">
    <source>
        <dbReference type="EMBL" id="KAF4510666.1"/>
    </source>
</evidence>
<feature type="compositionally biased region" description="Basic and acidic residues" evidence="1">
    <location>
        <begin position="61"/>
        <end position="75"/>
    </location>
</feature>
<dbReference type="AlphaFoldDB" id="A0A8H4V7L1"/>
<gene>
    <name evidence="2" type="ORF">G6O67_002541</name>
</gene>
<reference evidence="2 3" key="1">
    <citation type="journal article" date="2020" name="Genome Biol. Evol.">
        <title>A new high-quality draft genome assembly of the Chinese cordyceps Ophiocordyceps sinensis.</title>
        <authorList>
            <person name="Shu R."/>
            <person name="Zhang J."/>
            <person name="Meng Q."/>
            <person name="Zhang H."/>
            <person name="Zhou G."/>
            <person name="Li M."/>
            <person name="Wu P."/>
            <person name="Zhao Y."/>
            <person name="Chen C."/>
            <person name="Qin Q."/>
        </authorList>
    </citation>
    <scope>NUCLEOTIDE SEQUENCE [LARGE SCALE GENOMIC DNA]</scope>
    <source>
        <strain evidence="2 3">IOZ07</strain>
    </source>
</reference>
<dbReference type="EMBL" id="JAAVMX010000003">
    <property type="protein sequence ID" value="KAF4510666.1"/>
    <property type="molecule type" value="Genomic_DNA"/>
</dbReference>
<feature type="region of interest" description="Disordered" evidence="1">
    <location>
        <begin position="52"/>
        <end position="75"/>
    </location>
</feature>
<evidence type="ECO:0000256" key="1">
    <source>
        <dbReference type="SAM" id="MobiDB-lite"/>
    </source>
</evidence>
<dbReference type="Proteomes" id="UP000557566">
    <property type="component" value="Unassembled WGS sequence"/>
</dbReference>
<accession>A0A8H4V7L1</accession>